<protein>
    <submittedName>
        <fullName evidence="1">Uncharacterized protein</fullName>
    </submittedName>
</protein>
<proteinExistence type="predicted"/>
<evidence type="ECO:0000313" key="1">
    <source>
        <dbReference type="EMBL" id="NDY93670.1"/>
    </source>
</evidence>
<keyword evidence="2" id="KW-1185">Reference proteome</keyword>
<dbReference type="RefSeq" id="WP_163459699.1">
    <property type="nucleotide sequence ID" value="NZ_JAAGOH010000043.1"/>
</dbReference>
<accession>A0A7C9PKR0</accession>
<dbReference type="Proteomes" id="UP000484255">
    <property type="component" value="Unassembled WGS sequence"/>
</dbReference>
<evidence type="ECO:0000313" key="2">
    <source>
        <dbReference type="Proteomes" id="UP000484255"/>
    </source>
</evidence>
<name>A0A7C9PKR0_9BURK</name>
<dbReference type="AlphaFoldDB" id="A0A7C9PKR0"/>
<gene>
    <name evidence="1" type="ORF">G3A44_20985</name>
</gene>
<reference evidence="1 2" key="1">
    <citation type="submission" date="2020-02" db="EMBL/GenBank/DDBJ databases">
        <title>Ideonella bacterium strain TBM-1.</title>
        <authorList>
            <person name="Chen W.-M."/>
        </authorList>
    </citation>
    <scope>NUCLEOTIDE SEQUENCE [LARGE SCALE GENOMIC DNA]</scope>
    <source>
        <strain evidence="1 2">TBM-1</strain>
    </source>
</reference>
<dbReference type="EMBL" id="JAAGOH010000043">
    <property type="protein sequence ID" value="NDY93670.1"/>
    <property type="molecule type" value="Genomic_DNA"/>
</dbReference>
<sequence>MPALRPKRLDWARRKSVEAARLQDRDSAGGAFRIRAEELPALGLPPPRPRAVPASTDLPLQGLGLRDKRPRLYWQGLDRLERCGLRRNPWRDAGRCRPAERR</sequence>
<comment type="caution">
    <text evidence="1">The sequence shown here is derived from an EMBL/GenBank/DDBJ whole genome shotgun (WGS) entry which is preliminary data.</text>
</comment>
<organism evidence="1 2">
    <name type="scientific">Ideonella livida</name>
    <dbReference type="NCBI Taxonomy" id="2707176"/>
    <lineage>
        <taxon>Bacteria</taxon>
        <taxon>Pseudomonadati</taxon>
        <taxon>Pseudomonadota</taxon>
        <taxon>Betaproteobacteria</taxon>
        <taxon>Burkholderiales</taxon>
        <taxon>Sphaerotilaceae</taxon>
        <taxon>Ideonella</taxon>
    </lineage>
</organism>